<gene>
    <name evidence="6" type="ORF">ACFQMG_18150</name>
</gene>
<proteinExistence type="inferred from homology"/>
<dbReference type="PIRSF" id="PIRSF000390">
    <property type="entry name" value="PLP_StrS"/>
    <property type="match status" value="1"/>
</dbReference>
<dbReference type="Gene3D" id="3.90.1150.10">
    <property type="entry name" value="Aspartate Aminotransferase, domain 1"/>
    <property type="match status" value="1"/>
</dbReference>
<name>A0ABW2FW36_9ACTN</name>
<dbReference type="Gene3D" id="3.40.640.10">
    <property type="entry name" value="Type I PLP-dependent aspartate aminotransferase-like (Major domain)"/>
    <property type="match status" value="1"/>
</dbReference>
<dbReference type="EMBL" id="JBHTAJ010000032">
    <property type="protein sequence ID" value="MFC7181476.1"/>
    <property type="molecule type" value="Genomic_DNA"/>
</dbReference>
<comment type="caution">
    <text evidence="6">The sequence shown here is derived from an EMBL/GenBank/DDBJ whole genome shotgun (WGS) entry which is preliminary data.</text>
</comment>
<dbReference type="RefSeq" id="WP_345703812.1">
    <property type="nucleotide sequence ID" value="NZ_BAABKV010000001.1"/>
</dbReference>
<dbReference type="Pfam" id="PF01041">
    <property type="entry name" value="DegT_DnrJ_EryC1"/>
    <property type="match status" value="1"/>
</dbReference>
<dbReference type="PANTHER" id="PTHR30244:SF34">
    <property type="entry name" value="DTDP-4-AMINO-4,6-DIDEOXYGALACTOSE TRANSAMINASE"/>
    <property type="match status" value="1"/>
</dbReference>
<comment type="similarity">
    <text evidence="4">Belongs to the DegT/DnrJ/EryC1 family. L-glutamine:2-deoxy-scyllo-inosose/scyllo-inosose aminotransferase subfamily.</text>
</comment>
<keyword evidence="3 5" id="KW-0663">Pyridoxal phosphate</keyword>
<accession>A0ABW2FW36</accession>
<evidence type="ECO:0000256" key="3">
    <source>
        <dbReference type="ARBA" id="ARBA00022898"/>
    </source>
</evidence>
<protein>
    <submittedName>
        <fullName evidence="6">DegT/DnrJ/EryC1/StrS family aminotransferase</fullName>
    </submittedName>
</protein>
<organism evidence="6 7">
    <name type="scientific">Kitasatospora paranensis</name>
    <dbReference type="NCBI Taxonomy" id="258053"/>
    <lineage>
        <taxon>Bacteria</taxon>
        <taxon>Bacillati</taxon>
        <taxon>Actinomycetota</taxon>
        <taxon>Actinomycetes</taxon>
        <taxon>Kitasatosporales</taxon>
        <taxon>Streptomycetaceae</taxon>
        <taxon>Kitasatospora</taxon>
    </lineage>
</organism>
<reference evidence="7" key="1">
    <citation type="journal article" date="2019" name="Int. J. Syst. Evol. Microbiol.">
        <title>The Global Catalogue of Microorganisms (GCM) 10K type strain sequencing project: providing services to taxonomists for standard genome sequencing and annotation.</title>
        <authorList>
            <consortium name="The Broad Institute Genomics Platform"/>
            <consortium name="The Broad Institute Genome Sequencing Center for Infectious Disease"/>
            <person name="Wu L."/>
            <person name="Ma J."/>
        </authorList>
    </citation>
    <scope>NUCLEOTIDE SEQUENCE [LARGE SCALE GENOMIC DNA]</scope>
    <source>
        <strain evidence="7">CGMCC 1.12859</strain>
    </source>
</reference>
<dbReference type="SUPFAM" id="SSF53383">
    <property type="entry name" value="PLP-dependent transferases"/>
    <property type="match status" value="1"/>
</dbReference>
<evidence type="ECO:0000256" key="4">
    <source>
        <dbReference type="ARBA" id="ARBA00038398"/>
    </source>
</evidence>
<keyword evidence="2 6" id="KW-0808">Transferase</keyword>
<evidence type="ECO:0000256" key="1">
    <source>
        <dbReference type="ARBA" id="ARBA00001933"/>
    </source>
</evidence>
<keyword evidence="2 6" id="KW-0032">Aminotransferase</keyword>
<evidence type="ECO:0000313" key="7">
    <source>
        <dbReference type="Proteomes" id="UP001596435"/>
    </source>
</evidence>
<dbReference type="PANTHER" id="PTHR30244">
    <property type="entry name" value="TRANSAMINASE"/>
    <property type="match status" value="1"/>
</dbReference>
<dbReference type="InterPro" id="IPR015422">
    <property type="entry name" value="PyrdxlP-dep_Trfase_small"/>
</dbReference>
<evidence type="ECO:0000256" key="2">
    <source>
        <dbReference type="ARBA" id="ARBA00022576"/>
    </source>
</evidence>
<dbReference type="InterPro" id="IPR015424">
    <property type="entry name" value="PyrdxlP-dep_Trfase"/>
</dbReference>
<evidence type="ECO:0000256" key="5">
    <source>
        <dbReference type="RuleBase" id="RU004508"/>
    </source>
</evidence>
<dbReference type="InterPro" id="IPR015421">
    <property type="entry name" value="PyrdxlP-dep_Trfase_major"/>
</dbReference>
<dbReference type="GO" id="GO:0008483">
    <property type="term" value="F:transaminase activity"/>
    <property type="evidence" value="ECO:0007669"/>
    <property type="project" value="UniProtKB-KW"/>
</dbReference>
<dbReference type="Proteomes" id="UP001596435">
    <property type="component" value="Unassembled WGS sequence"/>
</dbReference>
<dbReference type="InterPro" id="IPR000653">
    <property type="entry name" value="DegT/StrS_aminotransferase"/>
</dbReference>
<keyword evidence="7" id="KW-1185">Reference proteome</keyword>
<comment type="cofactor">
    <cofactor evidence="1">
        <name>pyridoxal 5'-phosphate</name>
        <dbReference type="ChEBI" id="CHEBI:597326"/>
    </cofactor>
</comment>
<evidence type="ECO:0000313" key="6">
    <source>
        <dbReference type="EMBL" id="MFC7181476.1"/>
    </source>
</evidence>
<sequence>MPENPAHRAMAAAVARMPAPTSRQEATLLEAELAHVFGARRAVAVSSGTAAITTALAACGIGAGDEVLLPAVTVVMTVAAVTATGARPVFVDAAVEGLGMDLRDVAAKTGPDTKAVVAVHLAGRTDGIHNLAAYTRTAGLHLVEDACQAQGTTTRGRCAGTVGDIGCFSLKDGKIISCGEGGYLLTDDDVLADRAAAHRTHWQTGAPGAPAGSRLGFNHRLAEPLAALARHHLARFPEALALRRRQAAALHRAVDGTPGLEPIAAADNEQPNGYSALWRLTLPRPRAFSIRLAEAGVPNSVGTHCLTAAHRHPAGARFATCDLARAEATVDALLAVPFTEHDSEQAIQQRALTIRQEAAAWTG</sequence>